<dbReference type="RefSeq" id="WP_133390451.1">
    <property type="nucleotide sequence ID" value="NZ_SMUW01000032.1"/>
</dbReference>
<evidence type="ECO:0000313" key="2">
    <source>
        <dbReference type="Proteomes" id="UP000295438"/>
    </source>
</evidence>
<comment type="caution">
    <text evidence="1">The sequence shown here is derived from an EMBL/GenBank/DDBJ whole genome shotgun (WGS) entry which is preliminary data.</text>
</comment>
<keyword evidence="2" id="KW-1185">Reference proteome</keyword>
<evidence type="ECO:0000313" key="1">
    <source>
        <dbReference type="EMBL" id="TDK45378.1"/>
    </source>
</evidence>
<proteinExistence type="predicted"/>
<accession>A0A4R5V0U6</accession>
<dbReference type="AlphaFoldDB" id="A0A4R5V0U6"/>
<dbReference type="EMBL" id="SMUW01000032">
    <property type="protein sequence ID" value="TDK45378.1"/>
    <property type="molecule type" value="Genomic_DNA"/>
</dbReference>
<gene>
    <name evidence="1" type="ORF">E1898_07745</name>
</gene>
<dbReference type="Proteomes" id="UP000295438">
    <property type="component" value="Unassembled WGS sequence"/>
</dbReference>
<name>A0A4R5V0U6_9BACT</name>
<organism evidence="1 2">
    <name type="scientific">Algoriphagus formosus</name>
    <dbReference type="NCBI Taxonomy" id="2007308"/>
    <lineage>
        <taxon>Bacteria</taxon>
        <taxon>Pseudomonadati</taxon>
        <taxon>Bacteroidota</taxon>
        <taxon>Cytophagia</taxon>
        <taxon>Cytophagales</taxon>
        <taxon>Cyclobacteriaceae</taxon>
        <taxon>Algoriphagus</taxon>
    </lineage>
</organism>
<reference evidence="1 2" key="1">
    <citation type="submission" date="2019-03" db="EMBL/GenBank/DDBJ databases">
        <title>Algoriphagus aquimaris sp. nov., isolated form marine sediment in Pohang, Korea.</title>
        <authorList>
            <person name="Kim J."/>
            <person name="Yoon S.-H."/>
            <person name="Lee S.-S."/>
        </authorList>
    </citation>
    <scope>NUCLEOTIDE SEQUENCE [LARGE SCALE GENOMIC DNA]</scope>
    <source>
        <strain evidence="1 2">F21</strain>
    </source>
</reference>
<sequence>MMKKQLLKKFQIITLSAVILFAFGLPLNISLESPFIDLGANLFQTTTKAQTISLPDIPDSNTLKCRCKNDDDGNKICGSGNHISLRPKCAEFESGQGICGFYSINC</sequence>
<protein>
    <submittedName>
        <fullName evidence="1">Uncharacterized protein</fullName>
    </submittedName>
</protein>